<dbReference type="OrthoDB" id="3269417at2759"/>
<organism evidence="2">
    <name type="scientific">Serpula lacrymans var. lacrymans (strain S7.3)</name>
    <name type="common">Dry rot fungus</name>
    <dbReference type="NCBI Taxonomy" id="936435"/>
    <lineage>
        <taxon>Eukaryota</taxon>
        <taxon>Fungi</taxon>
        <taxon>Dikarya</taxon>
        <taxon>Basidiomycota</taxon>
        <taxon>Agaricomycotina</taxon>
        <taxon>Agaricomycetes</taxon>
        <taxon>Agaricomycetidae</taxon>
        <taxon>Boletales</taxon>
        <taxon>Coniophorineae</taxon>
        <taxon>Serpulaceae</taxon>
        <taxon>Serpula</taxon>
    </lineage>
</organism>
<dbReference type="AlphaFoldDB" id="F8PFQ5"/>
<sequence>MKKLATRDFEDLLQCSIPASEGLFPPEYDQIIIILLFRFAQWHAFAKLQIHTNTMLEMLKETVRILGES</sequence>
<dbReference type="STRING" id="936435.F8PFQ5"/>
<reference evidence="2" key="1">
    <citation type="journal article" date="2011" name="Science">
        <title>The plant cell wall-decomposing machinery underlies the functional diversity of forest fungi.</title>
        <authorList>
            <person name="Eastwood D.C."/>
            <person name="Floudas D."/>
            <person name="Binder M."/>
            <person name="Majcherczyk A."/>
            <person name="Schneider P."/>
            <person name="Aerts A."/>
            <person name="Asiegbu F.O."/>
            <person name="Baker S.E."/>
            <person name="Barry K."/>
            <person name="Bendiksby M."/>
            <person name="Blumentritt M."/>
            <person name="Coutinho P.M."/>
            <person name="Cullen D."/>
            <person name="de Vries R.P."/>
            <person name="Gathman A."/>
            <person name="Goodell B."/>
            <person name="Henrissat B."/>
            <person name="Ihrmark K."/>
            <person name="Kauserud H."/>
            <person name="Kohler A."/>
            <person name="LaButti K."/>
            <person name="Lapidus A."/>
            <person name="Lavin J.L."/>
            <person name="Lee Y.-H."/>
            <person name="Lindquist E."/>
            <person name="Lilly W."/>
            <person name="Lucas S."/>
            <person name="Morin E."/>
            <person name="Murat C."/>
            <person name="Oguiza J.A."/>
            <person name="Park J."/>
            <person name="Pisabarro A.G."/>
            <person name="Riley R."/>
            <person name="Rosling A."/>
            <person name="Salamov A."/>
            <person name="Schmidt O."/>
            <person name="Schmutz J."/>
            <person name="Skrede I."/>
            <person name="Stenlid J."/>
            <person name="Wiebenga A."/>
            <person name="Xie X."/>
            <person name="Kuees U."/>
            <person name="Hibbett D.S."/>
            <person name="Hoffmeister D."/>
            <person name="Hoegberg N."/>
            <person name="Martin F."/>
            <person name="Grigoriev I.V."/>
            <person name="Watkinson S.C."/>
        </authorList>
    </citation>
    <scope>NUCLEOTIDE SEQUENCE [LARGE SCALE GENOMIC DNA]</scope>
    <source>
        <strain evidence="2">strain S7.3</strain>
    </source>
</reference>
<gene>
    <name evidence="1" type="ORF">SERLA73DRAFT_45188</name>
</gene>
<dbReference type="Proteomes" id="UP000008063">
    <property type="component" value="Unassembled WGS sequence"/>
</dbReference>
<proteinExistence type="predicted"/>
<dbReference type="EMBL" id="GL945474">
    <property type="protein sequence ID" value="EGO04256.1"/>
    <property type="molecule type" value="Genomic_DNA"/>
</dbReference>
<dbReference type="InParanoid" id="F8PFQ5"/>
<keyword evidence="2" id="KW-1185">Reference proteome</keyword>
<accession>F8PFQ5</accession>
<dbReference type="OMA" id="CIHTETM"/>
<name>F8PFQ5_SERL3</name>
<protein>
    <submittedName>
        <fullName evidence="1">Uncharacterized protein</fullName>
    </submittedName>
</protein>
<evidence type="ECO:0000313" key="1">
    <source>
        <dbReference type="EMBL" id="EGO04256.1"/>
    </source>
</evidence>
<dbReference type="HOGENOM" id="CLU_173717_0_0_1"/>
<evidence type="ECO:0000313" key="2">
    <source>
        <dbReference type="Proteomes" id="UP000008063"/>
    </source>
</evidence>